<dbReference type="InterPro" id="IPR039847">
    <property type="entry name" value="Ubox5"/>
</dbReference>
<dbReference type="InterPro" id="IPR017907">
    <property type="entry name" value="Znf_RING_CS"/>
</dbReference>
<organism evidence="6 7">
    <name type="scientific">Cryptotermes secundus</name>
    <dbReference type="NCBI Taxonomy" id="105785"/>
    <lineage>
        <taxon>Eukaryota</taxon>
        <taxon>Metazoa</taxon>
        <taxon>Ecdysozoa</taxon>
        <taxon>Arthropoda</taxon>
        <taxon>Hexapoda</taxon>
        <taxon>Insecta</taxon>
        <taxon>Pterygota</taxon>
        <taxon>Neoptera</taxon>
        <taxon>Polyneoptera</taxon>
        <taxon>Dictyoptera</taxon>
        <taxon>Blattodea</taxon>
        <taxon>Blattoidea</taxon>
        <taxon>Termitoidae</taxon>
        <taxon>Kalotermitidae</taxon>
        <taxon>Cryptotermitinae</taxon>
        <taxon>Cryptotermes</taxon>
    </lineage>
</organism>
<dbReference type="CDD" id="cd16660">
    <property type="entry name" value="RING-Ubox_RNF37"/>
    <property type="match status" value="1"/>
</dbReference>
<comment type="caution">
    <text evidence="6">The sequence shown here is derived from an EMBL/GenBank/DDBJ whole genome shotgun (WGS) entry which is preliminary data.</text>
</comment>
<keyword evidence="3" id="KW-0862">Zinc</keyword>
<name>A0A2J7PWU0_9NEOP</name>
<reference evidence="6 7" key="1">
    <citation type="submission" date="2017-12" db="EMBL/GenBank/DDBJ databases">
        <title>Hemimetabolous genomes reveal molecular basis of termite eusociality.</title>
        <authorList>
            <person name="Harrison M.C."/>
            <person name="Jongepier E."/>
            <person name="Robertson H.M."/>
            <person name="Arning N."/>
            <person name="Bitard-Feildel T."/>
            <person name="Chao H."/>
            <person name="Childers C.P."/>
            <person name="Dinh H."/>
            <person name="Doddapaneni H."/>
            <person name="Dugan S."/>
            <person name="Gowin J."/>
            <person name="Greiner C."/>
            <person name="Han Y."/>
            <person name="Hu H."/>
            <person name="Hughes D.S.T."/>
            <person name="Huylmans A.-K."/>
            <person name="Kemena C."/>
            <person name="Kremer L.P.M."/>
            <person name="Lee S.L."/>
            <person name="Lopez-Ezquerra A."/>
            <person name="Mallet L."/>
            <person name="Monroy-Kuhn J.M."/>
            <person name="Moser A."/>
            <person name="Murali S.C."/>
            <person name="Muzny D.M."/>
            <person name="Otani S."/>
            <person name="Piulachs M.-D."/>
            <person name="Poelchau M."/>
            <person name="Qu J."/>
            <person name="Schaub F."/>
            <person name="Wada-Katsumata A."/>
            <person name="Worley K.C."/>
            <person name="Xie Q."/>
            <person name="Ylla G."/>
            <person name="Poulsen M."/>
            <person name="Gibbs R.A."/>
            <person name="Schal C."/>
            <person name="Richards S."/>
            <person name="Belles X."/>
            <person name="Korb J."/>
            <person name="Bornberg-Bauer E."/>
        </authorList>
    </citation>
    <scope>NUCLEOTIDE SEQUENCE [LARGE SCALE GENOMIC DNA]</scope>
    <source>
        <tissue evidence="6">Whole body</tissue>
    </source>
</reference>
<feature type="domain" description="U-box" evidence="4">
    <location>
        <begin position="219"/>
        <end position="296"/>
    </location>
</feature>
<evidence type="ECO:0000259" key="4">
    <source>
        <dbReference type="Pfam" id="PF04564"/>
    </source>
</evidence>
<dbReference type="Pfam" id="PF04564">
    <property type="entry name" value="U-box"/>
    <property type="match status" value="1"/>
</dbReference>
<dbReference type="InParanoid" id="A0A2J7PWU0"/>
<feature type="domain" description="RING finger protein 37 N-terminal" evidence="5">
    <location>
        <begin position="3"/>
        <end position="92"/>
    </location>
</feature>
<evidence type="ECO:0000256" key="2">
    <source>
        <dbReference type="ARBA" id="ARBA00022771"/>
    </source>
</evidence>
<dbReference type="Proteomes" id="UP000235965">
    <property type="component" value="Unassembled WGS sequence"/>
</dbReference>
<dbReference type="PROSITE" id="PS00518">
    <property type="entry name" value="ZF_RING_1"/>
    <property type="match status" value="1"/>
</dbReference>
<dbReference type="AlphaFoldDB" id="A0A2J7PWU0"/>
<dbReference type="GO" id="GO:0000209">
    <property type="term" value="P:protein polyubiquitination"/>
    <property type="evidence" value="ECO:0007669"/>
    <property type="project" value="TreeGrafter"/>
</dbReference>
<keyword evidence="2" id="KW-0863">Zinc-finger</keyword>
<keyword evidence="7" id="KW-1185">Reference proteome</keyword>
<dbReference type="STRING" id="105785.A0A2J7PWU0"/>
<dbReference type="InterPro" id="IPR039925">
    <property type="entry name" value="RNF37_RING-Ubox"/>
</dbReference>
<dbReference type="InterPro" id="IPR045696">
    <property type="entry name" value="Ubox5_N"/>
</dbReference>
<sequence>MINFCCPALNPTILCSTVSTDGYEVTNLVSSNADEARKGFLAYNAIKPPVTITINFFCSVNVSHIILWSQVGCQKSTGFEIYANSASKSKSQDYQKAAYGYLEGDEIGVIFYRRGSYHECIKYTKQLNFFAWKAIPGRTCYFLNNAVSLQIKIIKTRSSVPALARVEVWGNPSKSCDQAIKHSVFKLWADRSPKKETMCCDESERQLQTVSDSDVEFEIPEEFLDSVTCTVMALPFILPCGKVVDQSTLERHEQHEAKWGRAPNDPFTGRIFNENHRPIPATSLKACIDKFLIEHSERQELTYVPRTTGREKRSRVHEASCSSVSPADIKLSTSVGCPTESKEVTCLSASKNVYQLRHKSPKYRDEDVTGTKIPDVESYEEKVDWSLDFAVKSTLAGLPTYTRFNDHVVIQQCAACSSDSILFKLPCKHFLCRVCLVLKKESKKLICDVCKACFQSSDPLRYHV</sequence>
<dbReference type="FunCoup" id="A0A2J7PWU0">
    <property type="interactions" value="1326"/>
</dbReference>
<dbReference type="Pfam" id="PF19318">
    <property type="entry name" value="DUF5918"/>
    <property type="match status" value="2"/>
</dbReference>
<dbReference type="Gene3D" id="3.30.40.10">
    <property type="entry name" value="Zinc/RING finger domain, C3HC4 (zinc finger)"/>
    <property type="match status" value="1"/>
</dbReference>
<dbReference type="InterPro" id="IPR003613">
    <property type="entry name" value="Ubox_domain"/>
</dbReference>
<evidence type="ECO:0000259" key="5">
    <source>
        <dbReference type="Pfam" id="PF19318"/>
    </source>
</evidence>
<dbReference type="SUPFAM" id="SSF57850">
    <property type="entry name" value="RING/U-box"/>
    <property type="match status" value="2"/>
</dbReference>
<evidence type="ECO:0000256" key="3">
    <source>
        <dbReference type="ARBA" id="ARBA00022833"/>
    </source>
</evidence>
<evidence type="ECO:0000313" key="7">
    <source>
        <dbReference type="Proteomes" id="UP000235965"/>
    </source>
</evidence>
<proteinExistence type="predicted"/>
<dbReference type="GO" id="GO:0031625">
    <property type="term" value="F:ubiquitin protein ligase binding"/>
    <property type="evidence" value="ECO:0007669"/>
    <property type="project" value="TreeGrafter"/>
</dbReference>
<dbReference type="EMBL" id="NEVH01020867">
    <property type="protein sequence ID" value="PNF20805.1"/>
    <property type="molecule type" value="Genomic_DNA"/>
</dbReference>
<evidence type="ECO:0000256" key="1">
    <source>
        <dbReference type="ARBA" id="ARBA00022723"/>
    </source>
</evidence>
<evidence type="ECO:0000313" key="6">
    <source>
        <dbReference type="EMBL" id="PNF20805.1"/>
    </source>
</evidence>
<keyword evidence="1" id="KW-0479">Metal-binding</keyword>
<protein>
    <submittedName>
        <fullName evidence="6">Uncharacterized protein</fullName>
    </submittedName>
</protein>
<feature type="domain" description="RING finger protein 37 N-terminal" evidence="5">
    <location>
        <begin position="133"/>
        <end position="190"/>
    </location>
</feature>
<accession>A0A2J7PWU0</accession>
<dbReference type="GO" id="GO:0005634">
    <property type="term" value="C:nucleus"/>
    <property type="evidence" value="ECO:0007669"/>
    <property type="project" value="TreeGrafter"/>
</dbReference>
<dbReference type="OrthoDB" id="20295at2759"/>
<dbReference type="PANTHER" id="PTHR13492">
    <property type="entry name" value="RING FINGER PROTEIN 37"/>
    <property type="match status" value="1"/>
</dbReference>
<dbReference type="InterPro" id="IPR013083">
    <property type="entry name" value="Znf_RING/FYVE/PHD"/>
</dbReference>
<dbReference type="GO" id="GO:0034450">
    <property type="term" value="F:ubiquitin-ubiquitin ligase activity"/>
    <property type="evidence" value="ECO:0007669"/>
    <property type="project" value="TreeGrafter"/>
</dbReference>
<dbReference type="PANTHER" id="PTHR13492:SF2">
    <property type="entry name" value="RING FINGER PROTEIN 37"/>
    <property type="match status" value="1"/>
</dbReference>
<dbReference type="GO" id="GO:0008270">
    <property type="term" value="F:zinc ion binding"/>
    <property type="evidence" value="ECO:0007669"/>
    <property type="project" value="UniProtKB-KW"/>
</dbReference>
<gene>
    <name evidence="6" type="ORF">B7P43_G12059</name>
</gene>